<keyword evidence="8" id="KW-0833">Ubl conjugation pathway</keyword>
<organism evidence="16 17">
    <name type="scientific">Vanessa tameamea</name>
    <name type="common">Kamehameha butterfly</name>
    <dbReference type="NCBI Taxonomy" id="334116"/>
    <lineage>
        <taxon>Eukaryota</taxon>
        <taxon>Metazoa</taxon>
        <taxon>Ecdysozoa</taxon>
        <taxon>Arthropoda</taxon>
        <taxon>Hexapoda</taxon>
        <taxon>Insecta</taxon>
        <taxon>Pterygota</taxon>
        <taxon>Neoptera</taxon>
        <taxon>Endopterygota</taxon>
        <taxon>Lepidoptera</taxon>
        <taxon>Glossata</taxon>
        <taxon>Ditrysia</taxon>
        <taxon>Papilionoidea</taxon>
        <taxon>Nymphalidae</taxon>
        <taxon>Nymphalinae</taxon>
        <taxon>Vanessa</taxon>
    </lineage>
</organism>
<reference evidence="17" key="1">
    <citation type="submission" date="2025-08" db="UniProtKB">
        <authorList>
            <consortium name="RefSeq"/>
        </authorList>
    </citation>
    <scope>IDENTIFICATION</scope>
    <source>
        <tissue evidence="17">Whole body</tissue>
    </source>
</reference>
<evidence type="ECO:0000256" key="11">
    <source>
        <dbReference type="ARBA" id="ARBA00031731"/>
    </source>
</evidence>
<evidence type="ECO:0000313" key="16">
    <source>
        <dbReference type="Proteomes" id="UP001652626"/>
    </source>
</evidence>
<keyword evidence="5" id="KW-0808">Transferase</keyword>
<feature type="region of interest" description="Disordered" evidence="14">
    <location>
        <begin position="179"/>
        <end position="218"/>
    </location>
</feature>
<evidence type="ECO:0000256" key="9">
    <source>
        <dbReference type="ARBA" id="ARBA00022833"/>
    </source>
</evidence>
<dbReference type="InterPro" id="IPR013083">
    <property type="entry name" value="Znf_RING/FYVE/PHD"/>
</dbReference>
<evidence type="ECO:0000256" key="1">
    <source>
        <dbReference type="ARBA" id="ARBA00004123"/>
    </source>
</evidence>
<dbReference type="AlphaFoldDB" id="A0A8B8HN90"/>
<dbReference type="GO" id="GO:0061665">
    <property type="term" value="F:SUMO ligase activity"/>
    <property type="evidence" value="ECO:0007669"/>
    <property type="project" value="TreeGrafter"/>
</dbReference>
<keyword evidence="16" id="KW-1185">Reference proteome</keyword>
<feature type="compositionally biased region" description="Polar residues" evidence="14">
    <location>
        <begin position="196"/>
        <end position="207"/>
    </location>
</feature>
<evidence type="ECO:0000256" key="12">
    <source>
        <dbReference type="ARBA" id="ARBA00032533"/>
    </source>
</evidence>
<evidence type="ECO:0000256" key="4">
    <source>
        <dbReference type="ARBA" id="ARBA00020923"/>
    </source>
</evidence>
<evidence type="ECO:0000256" key="5">
    <source>
        <dbReference type="ARBA" id="ARBA00022679"/>
    </source>
</evidence>
<dbReference type="PANTHER" id="PTHR21330">
    <property type="entry name" value="E3 SUMO-PROTEIN LIGASE NSE2"/>
    <property type="match status" value="1"/>
</dbReference>
<evidence type="ECO:0000256" key="14">
    <source>
        <dbReference type="SAM" id="MobiDB-lite"/>
    </source>
</evidence>
<dbReference type="PANTHER" id="PTHR21330:SF1">
    <property type="entry name" value="E3 SUMO-PROTEIN LIGASE NSE2"/>
    <property type="match status" value="1"/>
</dbReference>
<dbReference type="InterPro" id="IPR004181">
    <property type="entry name" value="Znf_MIZ"/>
</dbReference>
<dbReference type="PROSITE" id="PS51044">
    <property type="entry name" value="ZF_SP_RING"/>
    <property type="match status" value="1"/>
</dbReference>
<keyword evidence="9" id="KW-0862">Zinc</keyword>
<evidence type="ECO:0000256" key="13">
    <source>
        <dbReference type="PROSITE-ProRule" id="PRU00452"/>
    </source>
</evidence>
<dbReference type="RefSeq" id="XP_026486314.2">
    <property type="nucleotide sequence ID" value="XM_026630529.2"/>
</dbReference>
<evidence type="ECO:0000256" key="6">
    <source>
        <dbReference type="ARBA" id="ARBA00022723"/>
    </source>
</evidence>
<dbReference type="GO" id="GO:0030915">
    <property type="term" value="C:Smc5-Smc6 complex"/>
    <property type="evidence" value="ECO:0007669"/>
    <property type="project" value="InterPro"/>
</dbReference>
<keyword evidence="6" id="KW-0479">Metal-binding</keyword>
<accession>A0A8B8HN90</accession>
<dbReference type="SUPFAM" id="SSF57850">
    <property type="entry name" value="RING/U-box"/>
    <property type="match status" value="1"/>
</dbReference>
<dbReference type="UniPathway" id="UPA00886"/>
<evidence type="ECO:0000256" key="10">
    <source>
        <dbReference type="ARBA" id="ARBA00023242"/>
    </source>
</evidence>
<comment type="subcellular location">
    <subcellularLocation>
        <location evidence="1">Nucleus</location>
    </subcellularLocation>
</comment>
<dbReference type="Pfam" id="PF11789">
    <property type="entry name" value="zf-Nse"/>
    <property type="match status" value="1"/>
</dbReference>
<name>A0A8B8HN90_VANTA</name>
<sequence length="218" mass="25099">MAEADITELRKQCIDSLLSCADNVSKYVDIGKDAELNKLKKYLESYCFSEAQQNAEAFVLKEFTESKASNLDKLDDIVMEQLRRITQANDISSHPLINELEHRIERNSRNVTQHFDESDLAITDAEERHTDPITLKPIENPVRNIICNHVYERDVIHSYMQRKRGAKCPVVGCVSQQPLQNKNLKPDKEYGKYRKSTPQNSTALQEQMDTDAAYSQEY</sequence>
<dbReference type="GO" id="GO:0000724">
    <property type="term" value="P:double-strand break repair via homologous recombination"/>
    <property type="evidence" value="ECO:0007669"/>
    <property type="project" value="InterPro"/>
</dbReference>
<dbReference type="Gene3D" id="3.30.40.10">
    <property type="entry name" value="Zinc/RING finger domain, C3HC4 (zinc finger)"/>
    <property type="match status" value="1"/>
</dbReference>
<evidence type="ECO:0000256" key="3">
    <source>
        <dbReference type="ARBA" id="ARBA00008212"/>
    </source>
</evidence>
<comment type="similarity">
    <text evidence="3">Belongs to the NSE2 family.</text>
</comment>
<protein>
    <recommendedName>
        <fullName evidence="4">E3 SUMO-protein ligase NSE2</fullName>
    </recommendedName>
    <alternativeName>
        <fullName evidence="11">E3 SUMO-protein transferase NSE2</fullName>
    </alternativeName>
    <alternativeName>
        <fullName evidence="12">Non-structural maintenance of chromosomes element 2 homolog</fullName>
    </alternativeName>
</protein>
<keyword evidence="10" id="KW-0539">Nucleus</keyword>
<dbReference type="InterPro" id="IPR026846">
    <property type="entry name" value="Nse2(Mms21)"/>
</dbReference>
<proteinExistence type="inferred from homology"/>
<gene>
    <name evidence="17" type="primary">LOC113393566</name>
</gene>
<dbReference type="CDD" id="cd16651">
    <property type="entry name" value="SPL-RING_NSE2"/>
    <property type="match status" value="1"/>
</dbReference>
<dbReference type="Proteomes" id="UP001652626">
    <property type="component" value="Chromosome 6"/>
</dbReference>
<dbReference type="GO" id="GO:0008270">
    <property type="term" value="F:zinc ion binding"/>
    <property type="evidence" value="ECO:0007669"/>
    <property type="project" value="UniProtKB-KW"/>
</dbReference>
<dbReference type="GO" id="GO:0016925">
    <property type="term" value="P:protein sumoylation"/>
    <property type="evidence" value="ECO:0007669"/>
    <property type="project" value="UniProtKB-UniPathway"/>
</dbReference>
<dbReference type="GeneID" id="113393566"/>
<dbReference type="OrthoDB" id="26899at2759"/>
<evidence type="ECO:0000256" key="2">
    <source>
        <dbReference type="ARBA" id="ARBA00004718"/>
    </source>
</evidence>
<feature type="domain" description="SP-RING-type" evidence="15">
    <location>
        <begin position="116"/>
        <end position="199"/>
    </location>
</feature>
<dbReference type="OMA" id="TRCPVIG"/>
<evidence type="ECO:0000256" key="7">
    <source>
        <dbReference type="ARBA" id="ARBA00022771"/>
    </source>
</evidence>
<keyword evidence="7 13" id="KW-0863">Zinc-finger</keyword>
<evidence type="ECO:0000313" key="17">
    <source>
        <dbReference type="RefSeq" id="XP_026486314.2"/>
    </source>
</evidence>
<evidence type="ECO:0000256" key="8">
    <source>
        <dbReference type="ARBA" id="ARBA00022786"/>
    </source>
</evidence>
<evidence type="ECO:0000259" key="15">
    <source>
        <dbReference type="PROSITE" id="PS51044"/>
    </source>
</evidence>
<comment type="pathway">
    <text evidence="2">Protein modification; protein sumoylation.</text>
</comment>
<dbReference type="GO" id="GO:0005634">
    <property type="term" value="C:nucleus"/>
    <property type="evidence" value="ECO:0007669"/>
    <property type="project" value="UniProtKB-SubCell"/>
</dbReference>